<dbReference type="InterPro" id="IPR051266">
    <property type="entry name" value="CLCR"/>
</dbReference>
<evidence type="ECO:0000313" key="4">
    <source>
        <dbReference type="Proteomes" id="UP000251960"/>
    </source>
</evidence>
<name>A0A3L6DIK5_MAIZE</name>
<dbReference type="SUPFAM" id="SSF53300">
    <property type="entry name" value="vWA-like"/>
    <property type="match status" value="1"/>
</dbReference>
<proteinExistence type="predicted"/>
<reference evidence="3 4" key="1">
    <citation type="journal article" date="2018" name="Nat. Genet.">
        <title>Extensive intraspecific gene order and gene structural variations between Mo17 and other maize genomes.</title>
        <authorList>
            <person name="Sun S."/>
            <person name="Zhou Y."/>
            <person name="Chen J."/>
            <person name="Shi J."/>
            <person name="Zhao H."/>
            <person name="Zhao H."/>
            <person name="Song W."/>
            <person name="Zhang M."/>
            <person name="Cui Y."/>
            <person name="Dong X."/>
            <person name="Liu H."/>
            <person name="Ma X."/>
            <person name="Jiao Y."/>
            <person name="Wang B."/>
            <person name="Wei X."/>
            <person name="Stein J.C."/>
            <person name="Glaubitz J.C."/>
            <person name="Lu F."/>
            <person name="Yu G."/>
            <person name="Liang C."/>
            <person name="Fengler K."/>
            <person name="Li B."/>
            <person name="Rafalski A."/>
            <person name="Schnable P.S."/>
            <person name="Ware D.H."/>
            <person name="Buckler E.S."/>
            <person name="Lai J."/>
        </authorList>
    </citation>
    <scope>NUCLEOTIDE SEQUENCE [LARGE SCALE GENOMIC DNA]</scope>
    <source>
        <strain evidence="4">cv. Missouri 17</strain>
        <tissue evidence="3">Seedling</tissue>
    </source>
</reference>
<dbReference type="SMART" id="SM00327">
    <property type="entry name" value="VWA"/>
    <property type="match status" value="1"/>
</dbReference>
<gene>
    <name evidence="3" type="ORF">Zm00014a_009132</name>
</gene>
<protein>
    <recommendedName>
        <fullName evidence="2">VWFA domain-containing protein</fullName>
    </recommendedName>
</protein>
<evidence type="ECO:0000259" key="2">
    <source>
        <dbReference type="PROSITE" id="PS50234"/>
    </source>
</evidence>
<keyword evidence="1" id="KW-0732">Signal</keyword>
<dbReference type="PANTHER" id="PTHR10579">
    <property type="entry name" value="CALCIUM-ACTIVATED CHLORIDE CHANNEL REGULATOR"/>
    <property type="match status" value="1"/>
</dbReference>
<dbReference type="AlphaFoldDB" id="A0A3L6DIK5"/>
<dbReference type="Gene3D" id="3.40.50.410">
    <property type="entry name" value="von Willebrand factor, type A domain"/>
    <property type="match status" value="1"/>
</dbReference>
<comment type="caution">
    <text evidence="3">The sequence shown here is derived from an EMBL/GenBank/DDBJ whole genome shotgun (WGS) entry which is preliminary data.</text>
</comment>
<dbReference type="PANTHER" id="PTHR10579:SF57">
    <property type="entry name" value="OS11G0687100 PROTEIN"/>
    <property type="match status" value="1"/>
</dbReference>
<dbReference type="Proteomes" id="UP000251960">
    <property type="component" value="Chromosome 9"/>
</dbReference>
<feature type="chain" id="PRO_5018627290" description="VWFA domain-containing protein" evidence="1">
    <location>
        <begin position="36"/>
        <end position="650"/>
    </location>
</feature>
<evidence type="ECO:0000313" key="3">
    <source>
        <dbReference type="EMBL" id="PWZ08168.1"/>
    </source>
</evidence>
<organism evidence="3 4">
    <name type="scientific">Zea mays</name>
    <name type="common">Maize</name>
    <dbReference type="NCBI Taxonomy" id="4577"/>
    <lineage>
        <taxon>Eukaryota</taxon>
        <taxon>Viridiplantae</taxon>
        <taxon>Streptophyta</taxon>
        <taxon>Embryophyta</taxon>
        <taxon>Tracheophyta</taxon>
        <taxon>Spermatophyta</taxon>
        <taxon>Magnoliopsida</taxon>
        <taxon>Liliopsida</taxon>
        <taxon>Poales</taxon>
        <taxon>Poaceae</taxon>
        <taxon>PACMAD clade</taxon>
        <taxon>Panicoideae</taxon>
        <taxon>Andropogonodae</taxon>
        <taxon>Andropogoneae</taxon>
        <taxon>Tripsacinae</taxon>
        <taxon>Zea</taxon>
    </lineage>
</organism>
<dbReference type="InterPro" id="IPR036465">
    <property type="entry name" value="vWFA_dom_sf"/>
</dbReference>
<dbReference type="ExpressionAtlas" id="A0A3L6DIK5">
    <property type="expression patterns" value="baseline and differential"/>
</dbReference>
<dbReference type="Pfam" id="PF13768">
    <property type="entry name" value="VWA_3"/>
    <property type="match status" value="1"/>
</dbReference>
<dbReference type="InterPro" id="IPR002035">
    <property type="entry name" value="VWF_A"/>
</dbReference>
<evidence type="ECO:0000256" key="1">
    <source>
        <dbReference type="SAM" id="SignalP"/>
    </source>
</evidence>
<accession>A0A3L6DIK5</accession>
<sequence>MEIFQVTTMILQHPLLTYFFSALLLTQLLTAPTAAAETTVKVSTTPIFPEIPQGQARKDFQVLVRVEAPARPEARIPIDVVAVLDVSGSMNDPAAAPTERTRTTSRLDLLKTAAKFMVAKLEDGDRLSIVAFSDRPVRELSSGLLYMTADGRRNAIRSLDQLEARGGTALVPAFEEAVKVLDGRQGDGGDRLGFIVLLTDGAEDASGSFTLSERRREVIRGALGRYPVHAFGLGTAHGPEVLLYLAQESRGTYSFVDGDNVGEVAGALAVCLGGLTTVAAVDTRVVLRADELNGVRVDRVDSGGHDSSVSCGGTSCEVSVGVLYAGEAKHFVVHLHVPAITATASASTEGGYYCDGLGVCDHYRHHRHHRHGQHLLAVGYSYRSHPSARAITVEAHGVFVQRSPAVLDLDGGRHAPVIPSPSPVVLQHIVRFELLEVVANSLVRGELISNDDRERAADMLQVKWEEFRACHQFWGGGLLDLMSGLEKEVDGMVSSLRAGVAAYVYAWVSSHQMQRATSIGSPDKAAVEFLTPAMRLLLEEARKLPRWQQAATTTAAPTNFQYAGCVGGGGFEMVDRRLELWSKMKRDVQLLVSVQEQAVADEEEQHLAAVFQEASLAAIDRAMHRDIYLAAVYASKQTRCHSVGCQQVKD</sequence>
<dbReference type="EMBL" id="NCVQ01000010">
    <property type="protein sequence ID" value="PWZ08168.1"/>
    <property type="molecule type" value="Genomic_DNA"/>
</dbReference>
<dbReference type="PROSITE" id="PS50234">
    <property type="entry name" value="VWFA"/>
    <property type="match status" value="1"/>
</dbReference>
<feature type="signal peptide" evidence="1">
    <location>
        <begin position="1"/>
        <end position="35"/>
    </location>
</feature>
<feature type="domain" description="VWFA" evidence="2">
    <location>
        <begin position="79"/>
        <end position="268"/>
    </location>
</feature>